<evidence type="ECO:0000256" key="4">
    <source>
        <dbReference type="ARBA" id="ARBA00022980"/>
    </source>
</evidence>
<dbReference type="Proteomes" id="UP000245591">
    <property type="component" value="Unassembled WGS sequence"/>
</dbReference>
<dbReference type="InterPro" id="IPR022801">
    <property type="entry name" value="Ribosomal_uS4"/>
</dbReference>
<dbReference type="GO" id="GO:0042274">
    <property type="term" value="P:ribosomal small subunit biogenesis"/>
    <property type="evidence" value="ECO:0007669"/>
    <property type="project" value="TreeGrafter"/>
</dbReference>
<dbReference type="InterPro" id="IPR036986">
    <property type="entry name" value="S4_RNA-bd_sf"/>
</dbReference>
<dbReference type="GO" id="GO:0019843">
    <property type="term" value="F:rRNA binding"/>
    <property type="evidence" value="ECO:0007669"/>
    <property type="project" value="UniProtKB-KW"/>
</dbReference>
<dbReference type="PROSITE" id="PS50889">
    <property type="entry name" value="S4"/>
    <property type="match status" value="1"/>
</dbReference>
<evidence type="ECO:0000256" key="3">
    <source>
        <dbReference type="ARBA" id="ARBA00022884"/>
    </source>
</evidence>
<evidence type="ECO:0000256" key="6">
    <source>
        <dbReference type="PROSITE-ProRule" id="PRU00182"/>
    </source>
</evidence>
<keyword evidence="5" id="KW-0687">Ribonucleoprotein</keyword>
<dbReference type="InterPro" id="IPR002942">
    <property type="entry name" value="S4_RNA-bd"/>
</dbReference>
<keyword evidence="10" id="KW-1185">Reference proteome</keyword>
<feature type="domain" description="RNA-binding S4" evidence="7">
    <location>
        <begin position="101"/>
        <end position="163"/>
    </location>
</feature>
<dbReference type="SUPFAM" id="SSF55174">
    <property type="entry name" value="Alpha-L RNA-binding motif"/>
    <property type="match status" value="1"/>
</dbReference>
<dbReference type="PANTHER" id="PTHR11831:SF4">
    <property type="entry name" value="SMALL RIBOSOMAL SUBUNIT PROTEIN US4M"/>
    <property type="match status" value="1"/>
</dbReference>
<comment type="caution">
    <text evidence="9">The sequence shown here is derived from an EMBL/GenBank/DDBJ whole genome shotgun (WGS) entry which is preliminary data.</text>
</comment>
<dbReference type="GO" id="GO:0003735">
    <property type="term" value="F:structural constituent of ribosome"/>
    <property type="evidence" value="ECO:0007669"/>
    <property type="project" value="TreeGrafter"/>
</dbReference>
<evidence type="ECO:0000313" key="10">
    <source>
        <dbReference type="Proteomes" id="UP000245591"/>
    </source>
</evidence>
<name>A0A2U1JFA1_SMIAN</name>
<dbReference type="SMART" id="SM00363">
    <property type="entry name" value="S4"/>
    <property type="match status" value="1"/>
</dbReference>
<dbReference type="GO" id="GO:0005763">
    <property type="term" value="C:mitochondrial small ribosomal subunit"/>
    <property type="evidence" value="ECO:0007669"/>
    <property type="project" value="TreeGrafter"/>
</dbReference>
<evidence type="ECO:0000313" key="8">
    <source>
        <dbReference type="EMBL" id="PWA00694.1"/>
    </source>
</evidence>
<dbReference type="PANTHER" id="PTHR11831">
    <property type="entry name" value="30S 40S RIBOSOMAL PROTEIN"/>
    <property type="match status" value="1"/>
</dbReference>
<organism evidence="9 10">
    <name type="scientific">Smittium angustum</name>
    <dbReference type="NCBI Taxonomy" id="133377"/>
    <lineage>
        <taxon>Eukaryota</taxon>
        <taxon>Fungi</taxon>
        <taxon>Fungi incertae sedis</taxon>
        <taxon>Zoopagomycota</taxon>
        <taxon>Kickxellomycotina</taxon>
        <taxon>Harpellomycetes</taxon>
        <taxon>Harpellales</taxon>
        <taxon>Legeriomycetaceae</taxon>
        <taxon>Smittium</taxon>
    </lineage>
</organism>
<dbReference type="EMBL" id="MBFU01000318">
    <property type="protein sequence ID" value="PWA00694.1"/>
    <property type="molecule type" value="Genomic_DNA"/>
</dbReference>
<dbReference type="PROSITE" id="PS00632">
    <property type="entry name" value="RIBOSOMAL_S4"/>
    <property type="match status" value="1"/>
</dbReference>
<dbReference type="InterPro" id="IPR018079">
    <property type="entry name" value="Ribosomal_uS4_CS"/>
</dbReference>
<keyword evidence="2 6" id="KW-0699">rRNA-binding</keyword>
<evidence type="ECO:0000313" key="9">
    <source>
        <dbReference type="EMBL" id="PWA03715.1"/>
    </source>
</evidence>
<comment type="similarity">
    <text evidence="1">Belongs to the universal ribosomal protein uS4 family.</text>
</comment>
<evidence type="ECO:0000256" key="5">
    <source>
        <dbReference type="ARBA" id="ARBA00023274"/>
    </source>
</evidence>
<protein>
    <recommendedName>
        <fullName evidence="7">RNA-binding S4 domain-containing protein</fullName>
    </recommendedName>
</protein>
<dbReference type="Gene3D" id="3.10.290.10">
    <property type="entry name" value="RNA-binding S4 domain"/>
    <property type="match status" value="1"/>
</dbReference>
<keyword evidence="3 6" id="KW-0694">RNA-binding</keyword>
<dbReference type="AlphaFoldDB" id="A0A2U1JFA1"/>
<reference evidence="9 10" key="1">
    <citation type="journal article" date="2018" name="MBio">
        <title>Comparative Genomics Reveals the Core Gene Toolbox for the Fungus-Insect Symbiosis.</title>
        <authorList>
            <person name="Wang Y."/>
            <person name="Stata M."/>
            <person name="Wang W."/>
            <person name="Stajich J.E."/>
            <person name="White M.M."/>
            <person name="Moncalvo J.M."/>
        </authorList>
    </citation>
    <scope>NUCLEOTIDE SEQUENCE [LARGE SCALE GENOMIC DNA]</scope>
    <source>
        <strain evidence="9 10">AUS-126-30</strain>
    </source>
</reference>
<accession>A0A2U1JFA1</accession>
<sequence length="284" mass="32545">MTIQNSHRLKLTKGLVRLSWNRFNLFFLASKRKNDLATTGPNARRRTAFQQQWLAKSETRAYHDADITEKQIHRIIPRNLPTAGFDSRINSSALLYANLERRIDFIVFRSHFASSIWQARRMILQGHVSLNGKKFMYPSHQVSDGDLITVNPKAICTLKAKEKTKQNIESSESEQVKDTLDLNDASKIIQQPIQEKSSASAANRLVGGKIASALNTEYEFAPRPYQQPFMFLPEYLEVNYNTCSTVFLRNPTINKSLCELPSPFPPELHALAFLYYSRRGKTSY</sequence>
<proteinExistence type="inferred from homology"/>
<dbReference type="EMBL" id="MBFU01000007">
    <property type="protein sequence ID" value="PWA03715.1"/>
    <property type="molecule type" value="Genomic_DNA"/>
</dbReference>
<dbReference type="Gene3D" id="1.10.1050.10">
    <property type="entry name" value="Ribosomal Protein S4 Delta 41, Chain A, domain 1"/>
    <property type="match status" value="1"/>
</dbReference>
<dbReference type="CDD" id="cd00165">
    <property type="entry name" value="S4"/>
    <property type="match status" value="1"/>
</dbReference>
<gene>
    <name evidence="9" type="ORF">BB558_000129</name>
    <name evidence="8" type="ORF">BB558_003252</name>
</gene>
<keyword evidence="4" id="KW-0689">Ribosomal protein</keyword>
<dbReference type="Pfam" id="PF01479">
    <property type="entry name" value="S4"/>
    <property type="match status" value="1"/>
</dbReference>
<evidence type="ECO:0000256" key="1">
    <source>
        <dbReference type="ARBA" id="ARBA00007465"/>
    </source>
</evidence>
<evidence type="ECO:0000259" key="7">
    <source>
        <dbReference type="SMART" id="SM00363"/>
    </source>
</evidence>
<evidence type="ECO:0000256" key="2">
    <source>
        <dbReference type="ARBA" id="ARBA00022730"/>
    </source>
</evidence>